<dbReference type="EMBL" id="CP038148">
    <property type="protein sequence ID" value="QBQ97907.1"/>
    <property type="molecule type" value="Genomic_DNA"/>
</dbReference>
<reference evidence="1 2" key="1">
    <citation type="submission" date="2019-03" db="EMBL/GenBank/DDBJ databases">
        <title>Paraburkholderia sp. 7MH5, isolated from subtropical forest soil.</title>
        <authorList>
            <person name="Gao Z.-H."/>
            <person name="Qiu L.-H."/>
        </authorList>
    </citation>
    <scope>NUCLEOTIDE SEQUENCE [LARGE SCALE GENOMIC DNA]</scope>
    <source>
        <strain evidence="1 2">7MH5</strain>
    </source>
</reference>
<protein>
    <submittedName>
        <fullName evidence="1">Uncharacterized protein</fullName>
    </submittedName>
</protein>
<dbReference type="AlphaFoldDB" id="A0A4P7CS45"/>
<proteinExistence type="predicted"/>
<name>A0A4P7CS45_9BURK</name>
<dbReference type="RefSeq" id="WP_134749240.1">
    <property type="nucleotide sequence ID" value="NZ_CP038148.1"/>
</dbReference>
<keyword evidence="2" id="KW-1185">Reference proteome</keyword>
<organism evidence="1 2">
    <name type="scientific">Paraburkholderia pallida</name>
    <dbReference type="NCBI Taxonomy" id="2547399"/>
    <lineage>
        <taxon>Bacteria</taxon>
        <taxon>Pseudomonadati</taxon>
        <taxon>Pseudomonadota</taxon>
        <taxon>Betaproteobacteria</taxon>
        <taxon>Burkholderiales</taxon>
        <taxon>Burkholderiaceae</taxon>
        <taxon>Paraburkholderia</taxon>
    </lineage>
</organism>
<sequence length="167" mass="18555">MSTYMARLQQAFGAYREARLSLVQDISLAKSMSLPPNSSSYEKWNVADATAAQREADFSILAKLRGTYEDVLACHTAADAKELQPYLFALTNLEIADNLLFQARGELLTKCNSSVAVYMPYLHASDHAVAMARKDISGTIKAEFPSDYVAEMPDEFANMREIQKVCN</sequence>
<dbReference type="OrthoDB" id="9969447at2"/>
<accession>A0A4P7CS45</accession>
<gene>
    <name evidence="1" type="ORF">E1956_12450</name>
</gene>
<dbReference type="Proteomes" id="UP000295727">
    <property type="component" value="Chromosome 1"/>
</dbReference>
<evidence type="ECO:0000313" key="2">
    <source>
        <dbReference type="Proteomes" id="UP000295727"/>
    </source>
</evidence>
<evidence type="ECO:0000313" key="1">
    <source>
        <dbReference type="EMBL" id="QBQ97907.1"/>
    </source>
</evidence>
<dbReference type="KEGG" id="ppai:E1956_12450"/>